<dbReference type="InterPro" id="IPR004837">
    <property type="entry name" value="NaCa_Exmemb"/>
</dbReference>
<dbReference type="Pfam" id="PF01699">
    <property type="entry name" value="Na_Ca_ex"/>
    <property type="match status" value="2"/>
</dbReference>
<keyword evidence="4 5" id="KW-0472">Membrane</keyword>
<evidence type="ECO:0000256" key="3">
    <source>
        <dbReference type="ARBA" id="ARBA00022989"/>
    </source>
</evidence>
<feature type="transmembrane region" description="Helical" evidence="5">
    <location>
        <begin position="96"/>
        <end position="126"/>
    </location>
</feature>
<accession>A0A2S9YKE1</accession>
<dbReference type="Gene3D" id="1.20.1420.30">
    <property type="entry name" value="NCX, central ion-binding region"/>
    <property type="match status" value="1"/>
</dbReference>
<feature type="transmembrane region" description="Helical" evidence="5">
    <location>
        <begin position="20"/>
        <end position="41"/>
    </location>
</feature>
<dbReference type="EMBL" id="PVNK01000011">
    <property type="protein sequence ID" value="PRQ05496.1"/>
    <property type="molecule type" value="Genomic_DNA"/>
</dbReference>
<dbReference type="Proteomes" id="UP000237968">
    <property type="component" value="Unassembled WGS sequence"/>
</dbReference>
<feature type="transmembrane region" description="Helical" evidence="5">
    <location>
        <begin position="283"/>
        <end position="303"/>
    </location>
</feature>
<feature type="transmembrane region" description="Helical" evidence="5">
    <location>
        <begin position="253"/>
        <end position="271"/>
    </location>
</feature>
<dbReference type="GO" id="GO:0008273">
    <property type="term" value="F:calcium, potassium:sodium antiporter activity"/>
    <property type="evidence" value="ECO:0007669"/>
    <property type="project" value="TreeGrafter"/>
</dbReference>
<sequence>MFGADRFVFGASNLARRLGVSPLLVGMLIVGLGTSAPEMLVSATAALDGSGGIALGNAVGSNITNIALVLGVSAMIKPISLHRDVVRRELPVVLGITALVAVLLIDGALTPIDGAILVLLLIVFLIRTIRTGRKAEEEDDETKEPLVGYARASLWLALGLTLMIAGSQAVVWGASTIASALGVSDLIIGLTIVAVGTSLPELAASVAAAFRGEHAMAIGNVLGSNVFNLLAVLPFPALLDPGPLDAGLLERDYAVMGGLTLLLMLFALGFGKQGRINRIEGGVFTLIYVGYLTLLVLSAMGQLSG</sequence>
<evidence type="ECO:0000256" key="4">
    <source>
        <dbReference type="ARBA" id="ARBA00023136"/>
    </source>
</evidence>
<comment type="subcellular location">
    <subcellularLocation>
        <location evidence="1">Membrane</location>
        <topology evidence="1">Multi-pass membrane protein</topology>
    </subcellularLocation>
</comment>
<evidence type="ECO:0000256" key="1">
    <source>
        <dbReference type="ARBA" id="ARBA00004141"/>
    </source>
</evidence>
<dbReference type="GO" id="GO:0005886">
    <property type="term" value="C:plasma membrane"/>
    <property type="evidence" value="ECO:0007669"/>
    <property type="project" value="TreeGrafter"/>
</dbReference>
<name>A0A2S9YKE1_9BACT</name>
<feature type="domain" description="Sodium/calcium exchanger membrane region" evidence="6">
    <location>
        <begin position="154"/>
        <end position="296"/>
    </location>
</feature>
<feature type="transmembrane region" description="Helical" evidence="5">
    <location>
        <begin position="152"/>
        <end position="174"/>
    </location>
</feature>
<dbReference type="AlphaFoldDB" id="A0A2S9YKE1"/>
<evidence type="ECO:0000313" key="8">
    <source>
        <dbReference type="Proteomes" id="UP000237968"/>
    </source>
</evidence>
<protein>
    <submittedName>
        <fullName evidence="7">Inner membrane protein YrbG</fullName>
    </submittedName>
</protein>
<comment type="caution">
    <text evidence="7">The sequence shown here is derived from an EMBL/GenBank/DDBJ whole genome shotgun (WGS) entry which is preliminary data.</text>
</comment>
<gene>
    <name evidence="7" type="primary">yrbG</name>
    <name evidence="7" type="ORF">ENSA5_02240</name>
</gene>
<reference evidence="7 8" key="1">
    <citation type="submission" date="2018-03" db="EMBL/GenBank/DDBJ databases">
        <title>Draft Genome Sequences of the Obligatory Marine Myxobacteria Enhygromyxa salina SWB005.</title>
        <authorList>
            <person name="Poehlein A."/>
            <person name="Moghaddam J.A."/>
            <person name="Harms H."/>
            <person name="Alanjari M."/>
            <person name="Koenig G.M."/>
            <person name="Daniel R."/>
            <person name="Schaeberle T.F."/>
        </authorList>
    </citation>
    <scope>NUCLEOTIDE SEQUENCE [LARGE SCALE GENOMIC DNA]</scope>
    <source>
        <strain evidence="7 8">SWB005</strain>
    </source>
</reference>
<feature type="transmembrane region" description="Helical" evidence="5">
    <location>
        <begin position="53"/>
        <end position="76"/>
    </location>
</feature>
<keyword evidence="8" id="KW-1185">Reference proteome</keyword>
<dbReference type="NCBIfam" id="TIGR00367">
    <property type="entry name" value="calcium/sodium antiporter"/>
    <property type="match status" value="1"/>
</dbReference>
<feature type="domain" description="Sodium/calcium exchanger membrane region" evidence="6">
    <location>
        <begin position="2"/>
        <end position="127"/>
    </location>
</feature>
<dbReference type="PANTHER" id="PTHR10846">
    <property type="entry name" value="SODIUM/POTASSIUM/CALCIUM EXCHANGER"/>
    <property type="match status" value="1"/>
</dbReference>
<proteinExistence type="predicted"/>
<keyword evidence="3 5" id="KW-1133">Transmembrane helix</keyword>
<evidence type="ECO:0000256" key="2">
    <source>
        <dbReference type="ARBA" id="ARBA00022692"/>
    </source>
</evidence>
<evidence type="ECO:0000313" key="7">
    <source>
        <dbReference type="EMBL" id="PRQ05496.1"/>
    </source>
</evidence>
<dbReference type="GO" id="GO:0006874">
    <property type="term" value="P:intracellular calcium ion homeostasis"/>
    <property type="evidence" value="ECO:0007669"/>
    <property type="project" value="TreeGrafter"/>
</dbReference>
<organism evidence="7 8">
    <name type="scientific">Enhygromyxa salina</name>
    <dbReference type="NCBI Taxonomy" id="215803"/>
    <lineage>
        <taxon>Bacteria</taxon>
        <taxon>Pseudomonadati</taxon>
        <taxon>Myxococcota</taxon>
        <taxon>Polyangia</taxon>
        <taxon>Nannocystales</taxon>
        <taxon>Nannocystaceae</taxon>
        <taxon>Enhygromyxa</taxon>
    </lineage>
</organism>
<feature type="transmembrane region" description="Helical" evidence="5">
    <location>
        <begin position="217"/>
        <end position="238"/>
    </location>
</feature>
<dbReference type="GO" id="GO:0005262">
    <property type="term" value="F:calcium channel activity"/>
    <property type="evidence" value="ECO:0007669"/>
    <property type="project" value="TreeGrafter"/>
</dbReference>
<evidence type="ECO:0000256" key="5">
    <source>
        <dbReference type="SAM" id="Phobius"/>
    </source>
</evidence>
<dbReference type="InterPro" id="IPR004481">
    <property type="entry name" value="K/Na/Ca-exchanger"/>
</dbReference>
<dbReference type="InterPro" id="IPR044880">
    <property type="entry name" value="NCX_ion-bd_dom_sf"/>
</dbReference>
<evidence type="ECO:0000259" key="6">
    <source>
        <dbReference type="Pfam" id="PF01699"/>
    </source>
</evidence>
<dbReference type="PANTHER" id="PTHR10846:SF8">
    <property type="entry name" value="INNER MEMBRANE PROTEIN YRBG"/>
    <property type="match status" value="1"/>
</dbReference>
<feature type="transmembrane region" description="Helical" evidence="5">
    <location>
        <begin position="186"/>
        <end position="210"/>
    </location>
</feature>
<keyword evidence="2 5" id="KW-0812">Transmembrane</keyword>